<reference evidence="1" key="1">
    <citation type="journal article" date="2023" name="Nat. Commun.">
        <title>Diploid and tetraploid genomes of Acorus and the evolution of monocots.</title>
        <authorList>
            <person name="Ma L."/>
            <person name="Liu K.W."/>
            <person name="Li Z."/>
            <person name="Hsiao Y.Y."/>
            <person name="Qi Y."/>
            <person name="Fu T."/>
            <person name="Tang G.D."/>
            <person name="Zhang D."/>
            <person name="Sun W.H."/>
            <person name="Liu D.K."/>
            <person name="Li Y."/>
            <person name="Chen G.Z."/>
            <person name="Liu X.D."/>
            <person name="Liao X.Y."/>
            <person name="Jiang Y.T."/>
            <person name="Yu X."/>
            <person name="Hao Y."/>
            <person name="Huang J."/>
            <person name="Zhao X.W."/>
            <person name="Ke S."/>
            <person name="Chen Y.Y."/>
            <person name="Wu W.L."/>
            <person name="Hsu J.L."/>
            <person name="Lin Y.F."/>
            <person name="Huang M.D."/>
            <person name="Li C.Y."/>
            <person name="Huang L."/>
            <person name="Wang Z.W."/>
            <person name="Zhao X."/>
            <person name="Zhong W.Y."/>
            <person name="Peng D.H."/>
            <person name="Ahmad S."/>
            <person name="Lan S."/>
            <person name="Zhang J.S."/>
            <person name="Tsai W.C."/>
            <person name="Van de Peer Y."/>
            <person name="Liu Z.J."/>
        </authorList>
    </citation>
    <scope>NUCLEOTIDE SEQUENCE</scope>
    <source>
        <strain evidence="1">SCP</strain>
    </source>
</reference>
<accession>A0AAV9B223</accession>
<dbReference type="Proteomes" id="UP001179952">
    <property type="component" value="Unassembled WGS sequence"/>
</dbReference>
<name>A0AAV9B223_ACOGR</name>
<keyword evidence="2" id="KW-1185">Reference proteome</keyword>
<evidence type="ECO:0000313" key="1">
    <source>
        <dbReference type="EMBL" id="KAK1270733.1"/>
    </source>
</evidence>
<gene>
    <name evidence="1" type="ORF">QJS04_geneDACA014669</name>
</gene>
<proteinExistence type="predicted"/>
<dbReference type="AlphaFoldDB" id="A0AAV9B223"/>
<reference evidence="1" key="2">
    <citation type="submission" date="2023-06" db="EMBL/GenBank/DDBJ databases">
        <authorList>
            <person name="Ma L."/>
            <person name="Liu K.-W."/>
            <person name="Li Z."/>
            <person name="Hsiao Y.-Y."/>
            <person name="Qi Y."/>
            <person name="Fu T."/>
            <person name="Tang G."/>
            <person name="Zhang D."/>
            <person name="Sun W.-H."/>
            <person name="Liu D.-K."/>
            <person name="Li Y."/>
            <person name="Chen G.-Z."/>
            <person name="Liu X.-D."/>
            <person name="Liao X.-Y."/>
            <person name="Jiang Y.-T."/>
            <person name="Yu X."/>
            <person name="Hao Y."/>
            <person name="Huang J."/>
            <person name="Zhao X.-W."/>
            <person name="Ke S."/>
            <person name="Chen Y.-Y."/>
            <person name="Wu W.-L."/>
            <person name="Hsu J.-L."/>
            <person name="Lin Y.-F."/>
            <person name="Huang M.-D."/>
            <person name="Li C.-Y."/>
            <person name="Huang L."/>
            <person name="Wang Z.-W."/>
            <person name="Zhao X."/>
            <person name="Zhong W.-Y."/>
            <person name="Peng D.-H."/>
            <person name="Ahmad S."/>
            <person name="Lan S."/>
            <person name="Zhang J.-S."/>
            <person name="Tsai W.-C."/>
            <person name="Van De Peer Y."/>
            <person name="Liu Z.-J."/>
        </authorList>
    </citation>
    <scope>NUCLEOTIDE SEQUENCE</scope>
    <source>
        <strain evidence="1">SCP</strain>
        <tissue evidence="1">Leaves</tissue>
    </source>
</reference>
<comment type="caution">
    <text evidence="1">The sequence shown here is derived from an EMBL/GenBank/DDBJ whole genome shotgun (WGS) entry which is preliminary data.</text>
</comment>
<evidence type="ECO:0000313" key="2">
    <source>
        <dbReference type="Proteomes" id="UP001179952"/>
    </source>
</evidence>
<organism evidence="1 2">
    <name type="scientific">Acorus gramineus</name>
    <name type="common">Dwarf sweet flag</name>
    <dbReference type="NCBI Taxonomy" id="55184"/>
    <lineage>
        <taxon>Eukaryota</taxon>
        <taxon>Viridiplantae</taxon>
        <taxon>Streptophyta</taxon>
        <taxon>Embryophyta</taxon>
        <taxon>Tracheophyta</taxon>
        <taxon>Spermatophyta</taxon>
        <taxon>Magnoliopsida</taxon>
        <taxon>Liliopsida</taxon>
        <taxon>Acoraceae</taxon>
        <taxon>Acorus</taxon>
    </lineage>
</organism>
<dbReference type="EMBL" id="JAUJYN010000005">
    <property type="protein sequence ID" value="KAK1270733.1"/>
    <property type="molecule type" value="Genomic_DNA"/>
</dbReference>
<sequence length="80" mass="9347">MNHTELELHNSDTRLLEWQKQRHASRGSLRILAQLNGMNKKSKTKGTRVYEGQSKLRMNFSTFDGIFKSDEGLMSFWSLE</sequence>
<protein>
    <submittedName>
        <fullName evidence="1">Uncharacterized protein</fullName>
    </submittedName>
</protein>